<protein>
    <submittedName>
        <fullName evidence="1">Uncharacterized protein</fullName>
    </submittedName>
</protein>
<reference evidence="1 2" key="1">
    <citation type="submission" date="2019-03" db="EMBL/GenBank/DDBJ databases">
        <title>Deep-cultivation of Planctomycetes and their phenomic and genomic characterization uncovers novel biology.</title>
        <authorList>
            <person name="Wiegand S."/>
            <person name="Jogler M."/>
            <person name="Boedeker C."/>
            <person name="Pinto D."/>
            <person name="Vollmers J."/>
            <person name="Rivas-Marin E."/>
            <person name="Kohn T."/>
            <person name="Peeters S.H."/>
            <person name="Heuer A."/>
            <person name="Rast P."/>
            <person name="Oberbeckmann S."/>
            <person name="Bunk B."/>
            <person name="Jeske O."/>
            <person name="Meyerdierks A."/>
            <person name="Storesund J.E."/>
            <person name="Kallscheuer N."/>
            <person name="Luecker S."/>
            <person name="Lage O.M."/>
            <person name="Pohl T."/>
            <person name="Merkel B.J."/>
            <person name="Hornburger P."/>
            <person name="Mueller R.-W."/>
            <person name="Bruemmer F."/>
            <person name="Labrenz M."/>
            <person name="Spormann A.M."/>
            <person name="Op den Camp H."/>
            <person name="Overmann J."/>
            <person name="Amann R."/>
            <person name="Jetten M.S.M."/>
            <person name="Mascher T."/>
            <person name="Medema M.H."/>
            <person name="Devos D.P."/>
            <person name="Kaster A.-K."/>
            <person name="Ovreas L."/>
            <person name="Rohde M."/>
            <person name="Galperin M.Y."/>
            <person name="Jogler C."/>
        </authorList>
    </citation>
    <scope>NUCLEOTIDE SEQUENCE [LARGE SCALE GENOMIC DNA]</scope>
    <source>
        <strain evidence="1 2">Enr17</strain>
    </source>
</reference>
<evidence type="ECO:0000313" key="1">
    <source>
        <dbReference type="EMBL" id="QDV49032.1"/>
    </source>
</evidence>
<dbReference type="Proteomes" id="UP000318313">
    <property type="component" value="Chromosome"/>
</dbReference>
<gene>
    <name evidence="1" type="ORF">Enr17x_10470</name>
</gene>
<sequence length="127" mass="13980">MGAAFFIVLERDIDGVDTFIDGKALSRSIDALDQAAREQGVRPLSDFFSIDAEEAAAFLEGEDADMDDIELPELQQFSAEDGLTTVSALLTHPAGQSEGVQEDLLECQRLLSLAAEQKLDWHFEIDY</sequence>
<dbReference type="KEGG" id="gfm:Enr17x_10470"/>
<evidence type="ECO:0000313" key="2">
    <source>
        <dbReference type="Proteomes" id="UP000318313"/>
    </source>
</evidence>
<organism evidence="1 2">
    <name type="scientific">Gimesia fumaroli</name>
    <dbReference type="NCBI Taxonomy" id="2527976"/>
    <lineage>
        <taxon>Bacteria</taxon>
        <taxon>Pseudomonadati</taxon>
        <taxon>Planctomycetota</taxon>
        <taxon>Planctomycetia</taxon>
        <taxon>Planctomycetales</taxon>
        <taxon>Planctomycetaceae</taxon>
        <taxon>Gimesia</taxon>
    </lineage>
</organism>
<dbReference type="EMBL" id="CP037452">
    <property type="protein sequence ID" value="QDV49032.1"/>
    <property type="molecule type" value="Genomic_DNA"/>
</dbReference>
<name>A0A518I7F9_9PLAN</name>
<keyword evidence="2" id="KW-1185">Reference proteome</keyword>
<dbReference type="AlphaFoldDB" id="A0A518I7F9"/>
<proteinExistence type="predicted"/>
<dbReference type="OrthoDB" id="6879702at2"/>
<dbReference type="RefSeq" id="WP_145306457.1">
    <property type="nucleotide sequence ID" value="NZ_CP037452.1"/>
</dbReference>
<accession>A0A518I7F9</accession>